<dbReference type="Proteomes" id="UP001239111">
    <property type="component" value="Chromosome 1"/>
</dbReference>
<accession>A0ACC2PL88</accession>
<evidence type="ECO:0000313" key="2">
    <source>
        <dbReference type="Proteomes" id="UP001239111"/>
    </source>
</evidence>
<comment type="caution">
    <text evidence="1">The sequence shown here is derived from an EMBL/GenBank/DDBJ whole genome shotgun (WGS) entry which is preliminary data.</text>
</comment>
<sequence length="266" mass="30345">MRSVLGKYGLWPLDQNKYLADYDPSNNWAGQQVLQSNLHQYQYFDPLTGPYEAYKQPNVVKVLSGYVPAEPMPFKSNIDRKFRTDGKVQKLSYKGQNSPNAKGKYICYWTNENAGLKVQSQPNAFSKQEFSTRRPTGIADEPEFYPYNKRRQLDRYKEYDNVIHPSISDVLLAPGYQNQRYLMDSKSTYDDALAYQQQMNFQSSVMEHNDNTLERGGSSFSFASSGNQVLQNNQGAMNTQQPIEYLIKDVDAVTATMGMGNIEPGN</sequence>
<organism evidence="1 2">
    <name type="scientific">Eretmocerus hayati</name>
    <dbReference type="NCBI Taxonomy" id="131215"/>
    <lineage>
        <taxon>Eukaryota</taxon>
        <taxon>Metazoa</taxon>
        <taxon>Ecdysozoa</taxon>
        <taxon>Arthropoda</taxon>
        <taxon>Hexapoda</taxon>
        <taxon>Insecta</taxon>
        <taxon>Pterygota</taxon>
        <taxon>Neoptera</taxon>
        <taxon>Endopterygota</taxon>
        <taxon>Hymenoptera</taxon>
        <taxon>Apocrita</taxon>
        <taxon>Proctotrupomorpha</taxon>
        <taxon>Chalcidoidea</taxon>
        <taxon>Aphelinidae</taxon>
        <taxon>Aphelininae</taxon>
        <taxon>Eretmocerus</taxon>
    </lineage>
</organism>
<dbReference type="EMBL" id="CM056741">
    <property type="protein sequence ID" value="KAJ8684340.1"/>
    <property type="molecule type" value="Genomic_DNA"/>
</dbReference>
<protein>
    <submittedName>
        <fullName evidence="1">Uncharacterized protein</fullName>
    </submittedName>
</protein>
<gene>
    <name evidence="1" type="ORF">QAD02_020132</name>
</gene>
<reference evidence="1" key="1">
    <citation type="submission" date="2023-04" db="EMBL/GenBank/DDBJ databases">
        <title>A chromosome-level genome assembly of the parasitoid wasp Eretmocerus hayati.</title>
        <authorList>
            <person name="Zhong Y."/>
            <person name="Liu S."/>
            <person name="Liu Y."/>
        </authorList>
    </citation>
    <scope>NUCLEOTIDE SEQUENCE</scope>
    <source>
        <strain evidence="1">ZJU_SS_LIU_2023</strain>
    </source>
</reference>
<evidence type="ECO:0000313" key="1">
    <source>
        <dbReference type="EMBL" id="KAJ8684340.1"/>
    </source>
</evidence>
<name>A0ACC2PL88_9HYME</name>
<keyword evidence="2" id="KW-1185">Reference proteome</keyword>
<proteinExistence type="predicted"/>